<dbReference type="RefSeq" id="WP_157561673.1">
    <property type="nucleotide sequence ID" value="NZ_WQKZ01000001.1"/>
</dbReference>
<keyword evidence="3" id="KW-1185">Reference proteome</keyword>
<evidence type="ECO:0000313" key="3">
    <source>
        <dbReference type="Proteomes" id="UP000441336"/>
    </source>
</evidence>
<comment type="caution">
    <text evidence="2">The sequence shown here is derived from an EMBL/GenBank/DDBJ whole genome shotgun (WGS) entry which is preliminary data.</text>
</comment>
<dbReference type="Proteomes" id="UP000441336">
    <property type="component" value="Unassembled WGS sequence"/>
</dbReference>
<gene>
    <name evidence="2" type="ORF">GO988_01000</name>
</gene>
<sequence length="235" mass="27167">MFVPYRFRRRLLLPPGWLSLGFLLLLGCLELRTQWRQLRLANMVQLTMPALKPDTTGLASYKRFSGSTETPFNTPYQSVSKLDELRPWRTVEYGGNPLADFFSASTIEASLVAMQADSTYASGLRIRLRASATYKDLVKMLDMMLVANQKRYWLDTRHKPIILYAITNKELPRKRRTYNSINNAWGCCVCVSYVPLAPDEPNWLTELKSLQQQIWRPSVLVLVMLIILSLFRLTR</sequence>
<proteinExistence type="predicted"/>
<protein>
    <submittedName>
        <fullName evidence="2">Uncharacterized protein</fullName>
    </submittedName>
</protein>
<keyword evidence="1" id="KW-0472">Membrane</keyword>
<dbReference type="AlphaFoldDB" id="A0A7K1T908"/>
<keyword evidence="1" id="KW-0812">Transmembrane</keyword>
<dbReference type="EMBL" id="WQKZ01000001">
    <property type="protein sequence ID" value="MVN74896.1"/>
    <property type="molecule type" value="Genomic_DNA"/>
</dbReference>
<accession>A0A7K1T908</accession>
<evidence type="ECO:0000313" key="2">
    <source>
        <dbReference type="EMBL" id="MVN74896.1"/>
    </source>
</evidence>
<evidence type="ECO:0000256" key="1">
    <source>
        <dbReference type="SAM" id="Phobius"/>
    </source>
</evidence>
<keyword evidence="1" id="KW-1133">Transmembrane helix</keyword>
<reference evidence="2 3" key="1">
    <citation type="submission" date="2019-12" db="EMBL/GenBank/DDBJ databases">
        <title>Hymenobacter sp. HMF4947 Genome sequencing and assembly.</title>
        <authorList>
            <person name="Kang H."/>
            <person name="Cha I."/>
            <person name="Kim H."/>
            <person name="Joh K."/>
        </authorList>
    </citation>
    <scope>NUCLEOTIDE SEQUENCE [LARGE SCALE GENOMIC DNA]</scope>
    <source>
        <strain evidence="2 3">HMF4947</strain>
    </source>
</reference>
<dbReference type="PROSITE" id="PS51257">
    <property type="entry name" value="PROKAR_LIPOPROTEIN"/>
    <property type="match status" value="1"/>
</dbReference>
<name>A0A7K1T908_9BACT</name>
<organism evidence="2 3">
    <name type="scientific">Hymenobacter ginkgonis</name>
    <dbReference type="NCBI Taxonomy" id="2682976"/>
    <lineage>
        <taxon>Bacteria</taxon>
        <taxon>Pseudomonadati</taxon>
        <taxon>Bacteroidota</taxon>
        <taxon>Cytophagia</taxon>
        <taxon>Cytophagales</taxon>
        <taxon>Hymenobacteraceae</taxon>
        <taxon>Hymenobacter</taxon>
    </lineage>
</organism>
<feature type="transmembrane region" description="Helical" evidence="1">
    <location>
        <begin position="214"/>
        <end position="233"/>
    </location>
</feature>